<protein>
    <submittedName>
        <fullName evidence="3">Alpha/beta hydrolase</fullName>
    </submittedName>
</protein>
<sequence>MSDLADLYPGFESHWIDTSAGKLFARSGGSGPPLLMLHGYPQSNVIWHKIAPALAKHFRLVLADLPGYGWSAAPRSGPDHAPYTKRAMAAGMIDLMEKLGHARFSLVGHDRGGRVGYRLALDHPGRLEKLAVIDIVPTFAMWHQMDRTLAYKVWHWTFLALPAPFPETMIGKDPNYFLDWKMASWSGTKDLTPFDPRALAHYRAAFQDPLRIHASCEDYRAGRTTDLAFDEADRAAGKKIDCPLLALWGAKGIPSENSPLATWREWADDVRGQPIDSGHFPQEENPAATQKALLEFLTGAA</sequence>
<name>A0A327KXT3_9BRAD</name>
<dbReference type="InterPro" id="IPR029058">
    <property type="entry name" value="AB_hydrolase_fold"/>
</dbReference>
<dbReference type="PRINTS" id="PR00412">
    <property type="entry name" value="EPOXHYDRLASE"/>
</dbReference>
<comment type="caution">
    <text evidence="3">The sequence shown here is derived from an EMBL/GenBank/DDBJ whole genome shotgun (WGS) entry which is preliminary data.</text>
</comment>
<evidence type="ECO:0000313" key="3">
    <source>
        <dbReference type="EMBL" id="RAI40208.1"/>
    </source>
</evidence>
<keyword evidence="4" id="KW-1185">Reference proteome</keyword>
<evidence type="ECO:0000256" key="1">
    <source>
        <dbReference type="ARBA" id="ARBA00022801"/>
    </source>
</evidence>
<dbReference type="PANTHER" id="PTHR43329">
    <property type="entry name" value="EPOXIDE HYDROLASE"/>
    <property type="match status" value="1"/>
</dbReference>
<dbReference type="PRINTS" id="PR00111">
    <property type="entry name" value="ABHYDROLASE"/>
</dbReference>
<dbReference type="AlphaFoldDB" id="A0A327KXT3"/>
<evidence type="ECO:0000259" key="2">
    <source>
        <dbReference type="Pfam" id="PF00561"/>
    </source>
</evidence>
<dbReference type="SUPFAM" id="SSF53474">
    <property type="entry name" value="alpha/beta-Hydrolases"/>
    <property type="match status" value="1"/>
</dbReference>
<keyword evidence="1 3" id="KW-0378">Hydrolase</keyword>
<dbReference type="RefSeq" id="WP_111421590.1">
    <property type="nucleotide sequence ID" value="NZ_NPEX01000244.1"/>
</dbReference>
<dbReference type="EMBL" id="NPEX01000244">
    <property type="protein sequence ID" value="RAI40208.1"/>
    <property type="molecule type" value="Genomic_DNA"/>
</dbReference>
<dbReference type="InterPro" id="IPR000639">
    <property type="entry name" value="Epox_hydrolase-like"/>
</dbReference>
<proteinExistence type="predicted"/>
<evidence type="ECO:0000313" key="4">
    <source>
        <dbReference type="Proteomes" id="UP000249130"/>
    </source>
</evidence>
<reference evidence="3 4" key="1">
    <citation type="submission" date="2017-07" db="EMBL/GenBank/DDBJ databases">
        <title>Draft Genome Sequences of Select Purple Nonsulfur Bacteria.</title>
        <authorList>
            <person name="Lasarre B."/>
            <person name="Mckinlay J.B."/>
        </authorList>
    </citation>
    <scope>NUCLEOTIDE SEQUENCE [LARGE SCALE GENOMIC DNA]</scope>
    <source>
        <strain evidence="3 4">DSM 5909</strain>
    </source>
</reference>
<dbReference type="InterPro" id="IPR000073">
    <property type="entry name" value="AB_hydrolase_1"/>
</dbReference>
<dbReference type="Proteomes" id="UP000249130">
    <property type="component" value="Unassembled WGS sequence"/>
</dbReference>
<organism evidence="3 4">
    <name type="scientific">Rhodoplanes roseus</name>
    <dbReference type="NCBI Taxonomy" id="29409"/>
    <lineage>
        <taxon>Bacteria</taxon>
        <taxon>Pseudomonadati</taxon>
        <taxon>Pseudomonadota</taxon>
        <taxon>Alphaproteobacteria</taxon>
        <taxon>Hyphomicrobiales</taxon>
        <taxon>Nitrobacteraceae</taxon>
        <taxon>Rhodoplanes</taxon>
    </lineage>
</organism>
<gene>
    <name evidence="3" type="ORF">CH341_24265</name>
</gene>
<dbReference type="Pfam" id="PF00561">
    <property type="entry name" value="Abhydrolase_1"/>
    <property type="match status" value="1"/>
</dbReference>
<accession>A0A327KXT3</accession>
<dbReference type="GO" id="GO:0016787">
    <property type="term" value="F:hydrolase activity"/>
    <property type="evidence" value="ECO:0007669"/>
    <property type="project" value="UniProtKB-KW"/>
</dbReference>
<dbReference type="OrthoDB" id="9812774at2"/>
<dbReference type="Gene3D" id="3.40.50.1820">
    <property type="entry name" value="alpha/beta hydrolase"/>
    <property type="match status" value="1"/>
</dbReference>
<feature type="domain" description="AB hydrolase-1" evidence="2">
    <location>
        <begin position="32"/>
        <end position="286"/>
    </location>
</feature>